<name>A0ABN7ECJ6_SPIIN</name>
<sequence length="50" mass="5239">MWRRSGGQQGAGVAATGGRQGGGTTVTRKRNGGVGVNGEDNVKRKRRRSL</sequence>
<protein>
    <submittedName>
        <fullName evidence="2">Uncharacterized protein</fullName>
    </submittedName>
</protein>
<feature type="region of interest" description="Disordered" evidence="1">
    <location>
        <begin position="1"/>
        <end position="50"/>
    </location>
</feature>
<organism evidence="2 3">
    <name type="scientific">Spirodela intermedia</name>
    <name type="common">Intermediate duckweed</name>
    <dbReference type="NCBI Taxonomy" id="51605"/>
    <lineage>
        <taxon>Eukaryota</taxon>
        <taxon>Viridiplantae</taxon>
        <taxon>Streptophyta</taxon>
        <taxon>Embryophyta</taxon>
        <taxon>Tracheophyta</taxon>
        <taxon>Spermatophyta</taxon>
        <taxon>Magnoliopsida</taxon>
        <taxon>Liliopsida</taxon>
        <taxon>Araceae</taxon>
        <taxon>Lemnoideae</taxon>
        <taxon>Spirodela</taxon>
    </lineage>
</organism>
<evidence type="ECO:0000313" key="3">
    <source>
        <dbReference type="Proteomes" id="UP001189122"/>
    </source>
</evidence>
<accession>A0ABN7ECJ6</accession>
<evidence type="ECO:0000256" key="1">
    <source>
        <dbReference type="SAM" id="MobiDB-lite"/>
    </source>
</evidence>
<reference evidence="3" key="1">
    <citation type="journal article" date="2020" name="Sci. Rep.">
        <title>Chromosome-scale genome assembly for the duckweed Spirodela intermedia, integrating cytogenetic maps, PacBio and Oxford Nanopore libraries.</title>
        <authorList>
            <person name="Hoang P.T.N."/>
            <person name="Fiebig A."/>
            <person name="Novak P."/>
            <person name="Macas J."/>
            <person name="Cao H.X."/>
            <person name="Stepanenko A."/>
            <person name="Chen G."/>
            <person name="Borisjuk N."/>
            <person name="Scholz U."/>
            <person name="Schubert I."/>
        </authorList>
    </citation>
    <scope>NUCLEOTIDE SEQUENCE [LARGE SCALE GENOMIC DNA]</scope>
</reference>
<comment type="caution">
    <text evidence="2">The sequence shown here is derived from an EMBL/GenBank/DDBJ whole genome shotgun (WGS) entry which is preliminary data.</text>
</comment>
<keyword evidence="3" id="KW-1185">Reference proteome</keyword>
<gene>
    <name evidence="2" type="ORF">SI7747_UN021978</name>
</gene>
<dbReference type="Proteomes" id="UP001189122">
    <property type="component" value="Unassembled WGS sequence"/>
</dbReference>
<dbReference type="EMBL" id="CACRZD030000382">
    <property type="protein sequence ID" value="CAA6675636.1"/>
    <property type="molecule type" value="Genomic_DNA"/>
</dbReference>
<proteinExistence type="predicted"/>
<evidence type="ECO:0000313" key="2">
    <source>
        <dbReference type="EMBL" id="CAA6675636.1"/>
    </source>
</evidence>